<accession>A0A9X3ZFT1</accession>
<comment type="caution">
    <text evidence="7">The sequence shown here is derived from an EMBL/GenBank/DDBJ whole genome shotgun (WGS) entry which is preliminary data.</text>
</comment>
<comment type="similarity">
    <text evidence="1">Belongs to the GcvT family.</text>
</comment>
<dbReference type="PIRSF" id="PIRSF037980">
    <property type="entry name" value="SoxA"/>
    <property type="match status" value="1"/>
</dbReference>
<dbReference type="Pfam" id="PF17806">
    <property type="entry name" value="SO_alpha_A3"/>
    <property type="match status" value="1"/>
</dbReference>
<sequence>MSGVNRIPEGGRLTPAKTVRFTFDGDIYTGLEGDTLASALLANGVHLMGRSFKYHRPRGVLGAGPEEPNALMSIGRDRSRRQPNVRATVQEIFDGMTAESQNRWPSLGFDVGAINDVLSPFFAAGFYYKTFMWPKAAWQKLYEPVIRSAAGLGVSPDEPDPDRYANRYVHCDVLIIGGGVSGLSAALAAAGTGAHVILCDEQAHMGGALAYESCVSINGQPGFNWAGQTAAELAAMDNVRVLTRTTAFGYYAQNFVALAERVSDHLAEPDPDQPRERLWQVRAKKVVIAAGAIERHMVFANNDRPGIMLSSAARMYLNHYGVAVGTKVGVYTANDSAYEAAFDLHSDGVSIEAIVDCRDNPGEGLLSKAADLGIDVMTGHSVTDTKGARRISSMTVERNGGGGARAIAVDALIMSAGWTPSVHMYSQSRGKVVWDAESERFLPGENVQDCVSVGACNGTDELQASIDEAVDAGLQAAKAVGAKRSSRPKIKGKGGVDWSGGMAGSGAGAGPDTTVKAFVDFQNDVTAKDIRLAVREGMHSIEHVKRFTTTGMASDQGKTSNIHGLAIAAETLGKPVPEVGLTTFRAPYTPVTFGTIVNHGRGKLFDPTRCTPMHGWEEAHGAVFEDVGQWKRAWYYPRRGEDMHAAVNRECRTVRQTAGLFDASTLGKIEVVGPDAAKFLDLMYTNGWQKLKPGRCKYGIMLREDGFIYDDGVVARLAEDRFHVTTTTGGAPRVLNHMEDYLQTEFPDLDVWLTSTSEQWAVIAVQGPKAREIIAPLVEDIDLSNEAMPHMSAREGRICGVPTRLFRVSFTGEAGYEVNVPADYGQSVWEAIWARAEPLGACAYGTETMHVLRAEKGFIIVGQDTDGTVTPQDAGLSWAIAKSKPDFVGIRGLMRPDLAAEGRKQLVGLKTKNSGIVLEEGAQIVADPNEPVPMTMLGHVTSSYWSTNCGHSIAMALIANGRERMGETLYVPMPDRTIEVTVTGTVFFDEKGERVNG</sequence>
<evidence type="ECO:0000259" key="4">
    <source>
        <dbReference type="Pfam" id="PF07992"/>
    </source>
</evidence>
<dbReference type="Gene3D" id="1.10.10.1100">
    <property type="entry name" value="BFD-like [2Fe-2S]-binding domain"/>
    <property type="match status" value="1"/>
</dbReference>
<dbReference type="InterPro" id="IPR042204">
    <property type="entry name" value="2Fe-2S-bd_N"/>
</dbReference>
<dbReference type="SUPFAM" id="SSF101790">
    <property type="entry name" value="Aminomethyltransferase beta-barrel domain"/>
    <property type="match status" value="1"/>
</dbReference>
<gene>
    <name evidence="7" type="ORF">OQ273_00375</name>
</gene>
<evidence type="ECO:0000259" key="6">
    <source>
        <dbReference type="Pfam" id="PF17806"/>
    </source>
</evidence>
<dbReference type="RefSeq" id="WP_267988491.1">
    <property type="nucleotide sequence ID" value="NZ_JAPJZI010000001.1"/>
</dbReference>
<dbReference type="InterPro" id="IPR036188">
    <property type="entry name" value="FAD/NAD-bd_sf"/>
</dbReference>
<dbReference type="SUPFAM" id="SSF103025">
    <property type="entry name" value="Folate-binding domain"/>
    <property type="match status" value="1"/>
</dbReference>
<evidence type="ECO:0000313" key="8">
    <source>
        <dbReference type="Proteomes" id="UP001151234"/>
    </source>
</evidence>
<evidence type="ECO:0000259" key="3">
    <source>
        <dbReference type="Pfam" id="PF01571"/>
    </source>
</evidence>
<feature type="domain" description="FAD/NAD(P)-binding" evidence="4">
    <location>
        <begin position="172"/>
        <end position="427"/>
    </location>
</feature>
<dbReference type="PANTHER" id="PTHR43757:SF2">
    <property type="entry name" value="AMINOMETHYLTRANSFERASE, MITOCHONDRIAL"/>
    <property type="match status" value="1"/>
</dbReference>
<feature type="domain" description="Aminomethyltransferase C-terminal" evidence="5">
    <location>
        <begin position="904"/>
        <end position="989"/>
    </location>
</feature>
<dbReference type="SUPFAM" id="SSF51905">
    <property type="entry name" value="FAD/NAD(P)-binding domain"/>
    <property type="match status" value="1"/>
</dbReference>
<dbReference type="Pfam" id="PF01571">
    <property type="entry name" value="GCV_T"/>
    <property type="match status" value="1"/>
</dbReference>
<dbReference type="Pfam" id="PF13510">
    <property type="entry name" value="Fer2_4"/>
    <property type="match status" value="1"/>
</dbReference>
<keyword evidence="8" id="KW-1185">Reference proteome</keyword>
<dbReference type="InterPro" id="IPR006277">
    <property type="entry name" value="Sarcosine_oxidase_asu"/>
</dbReference>
<dbReference type="PANTHER" id="PTHR43757">
    <property type="entry name" value="AMINOMETHYLTRANSFERASE"/>
    <property type="match status" value="1"/>
</dbReference>
<dbReference type="InterPro" id="IPR041117">
    <property type="entry name" value="SoxA_A3"/>
</dbReference>
<name>A0A9X3ZFT1_9HYPH</name>
<evidence type="ECO:0000313" key="7">
    <source>
        <dbReference type="EMBL" id="MDA5397013.1"/>
    </source>
</evidence>
<dbReference type="GO" id="GO:0008115">
    <property type="term" value="F:sarcosine oxidase activity"/>
    <property type="evidence" value="ECO:0007669"/>
    <property type="project" value="InterPro"/>
</dbReference>
<reference evidence="7" key="1">
    <citation type="submission" date="2022-11" db="EMBL/GenBank/DDBJ databases">
        <title>Draft genome sequence of Hoeflea poritis E7-10 and Hoeflea prorocentri PM5-8, separated from scleractinian coral Porites lutea and marine dinoflagellate.</title>
        <authorList>
            <person name="Zhang G."/>
            <person name="Wei Q."/>
            <person name="Cai L."/>
        </authorList>
    </citation>
    <scope>NUCLEOTIDE SEQUENCE</scope>
    <source>
        <strain evidence="7">PM5-8</strain>
    </source>
</reference>
<dbReference type="InterPro" id="IPR028896">
    <property type="entry name" value="GcvT/YgfZ/DmdA"/>
</dbReference>
<feature type="domain" description="SoxA A3" evidence="6">
    <location>
        <begin position="516"/>
        <end position="596"/>
    </location>
</feature>
<dbReference type="Gene3D" id="3.10.20.440">
    <property type="entry name" value="2Fe-2S iron-sulphur cluster binding domain, sarcosine oxidase, alpha subunit, N-terminal domain"/>
    <property type="match status" value="1"/>
</dbReference>
<dbReference type="NCBIfam" id="TIGR01372">
    <property type="entry name" value="soxA"/>
    <property type="match status" value="1"/>
</dbReference>
<evidence type="ECO:0000259" key="5">
    <source>
        <dbReference type="Pfam" id="PF08669"/>
    </source>
</evidence>
<dbReference type="InterPro" id="IPR027266">
    <property type="entry name" value="TrmE/GcvT-like"/>
</dbReference>
<dbReference type="GO" id="GO:0046653">
    <property type="term" value="P:tetrahydrofolate metabolic process"/>
    <property type="evidence" value="ECO:0007669"/>
    <property type="project" value="InterPro"/>
</dbReference>
<dbReference type="PRINTS" id="PR00411">
    <property type="entry name" value="PNDRDTASEI"/>
</dbReference>
<dbReference type="PRINTS" id="PR00368">
    <property type="entry name" value="FADPNR"/>
</dbReference>
<dbReference type="InterPro" id="IPR006222">
    <property type="entry name" value="GCVT_N"/>
</dbReference>
<dbReference type="Pfam" id="PF08669">
    <property type="entry name" value="GCV_T_C"/>
    <property type="match status" value="1"/>
</dbReference>
<keyword evidence="2" id="KW-0560">Oxidoreductase</keyword>
<evidence type="ECO:0000256" key="1">
    <source>
        <dbReference type="ARBA" id="ARBA00008609"/>
    </source>
</evidence>
<dbReference type="Gene3D" id="3.30.1360.120">
    <property type="entry name" value="Probable tRNA modification gtpase trme, domain 1"/>
    <property type="match status" value="1"/>
</dbReference>
<dbReference type="InterPro" id="IPR029043">
    <property type="entry name" value="GcvT/YgfZ_C"/>
</dbReference>
<feature type="domain" description="GCVT N-terminal" evidence="3">
    <location>
        <begin position="613"/>
        <end position="884"/>
    </location>
</feature>
<dbReference type="Gene3D" id="3.50.50.60">
    <property type="entry name" value="FAD/NAD(P)-binding domain"/>
    <property type="match status" value="1"/>
</dbReference>
<dbReference type="EMBL" id="JAPJZI010000001">
    <property type="protein sequence ID" value="MDA5397013.1"/>
    <property type="molecule type" value="Genomic_DNA"/>
</dbReference>
<protein>
    <submittedName>
        <fullName evidence="7">Sarcosine oxidase subunit alpha</fullName>
    </submittedName>
</protein>
<proteinExistence type="inferred from homology"/>
<dbReference type="InterPro" id="IPR041854">
    <property type="entry name" value="BFD-like_2Fe2S-bd_dom_sf"/>
</dbReference>
<dbReference type="InterPro" id="IPR023753">
    <property type="entry name" value="FAD/NAD-binding_dom"/>
</dbReference>
<dbReference type="AlphaFoldDB" id="A0A9X3ZFT1"/>
<evidence type="ECO:0000256" key="2">
    <source>
        <dbReference type="ARBA" id="ARBA00023002"/>
    </source>
</evidence>
<dbReference type="InterPro" id="IPR013977">
    <property type="entry name" value="GcvT_C"/>
</dbReference>
<organism evidence="7 8">
    <name type="scientific">Hoeflea prorocentri</name>
    <dbReference type="NCBI Taxonomy" id="1922333"/>
    <lineage>
        <taxon>Bacteria</taxon>
        <taxon>Pseudomonadati</taxon>
        <taxon>Pseudomonadota</taxon>
        <taxon>Alphaproteobacteria</taxon>
        <taxon>Hyphomicrobiales</taxon>
        <taxon>Rhizobiaceae</taxon>
        <taxon>Hoeflea</taxon>
    </lineage>
</organism>
<dbReference type="Pfam" id="PF07992">
    <property type="entry name" value="Pyr_redox_2"/>
    <property type="match status" value="1"/>
</dbReference>
<dbReference type="Proteomes" id="UP001151234">
    <property type="component" value="Unassembled WGS sequence"/>
</dbReference>